<gene>
    <name evidence="1" type="ORF">J2X86_002496</name>
</gene>
<evidence type="ECO:0000313" key="2">
    <source>
        <dbReference type="Proteomes" id="UP001262767"/>
    </source>
</evidence>
<name>A0AAW8LIZ9_ACILW</name>
<organism evidence="1 2">
    <name type="scientific">Acinetobacter lwoffii</name>
    <dbReference type="NCBI Taxonomy" id="28090"/>
    <lineage>
        <taxon>Bacteria</taxon>
        <taxon>Pseudomonadati</taxon>
        <taxon>Pseudomonadota</taxon>
        <taxon>Gammaproteobacteria</taxon>
        <taxon>Moraxellales</taxon>
        <taxon>Moraxellaceae</taxon>
        <taxon>Acinetobacter</taxon>
    </lineage>
</organism>
<dbReference type="RefSeq" id="WP_310077960.1">
    <property type="nucleotide sequence ID" value="NZ_JAVDSC010000012.1"/>
</dbReference>
<reference evidence="1" key="1">
    <citation type="submission" date="2023-07" db="EMBL/GenBank/DDBJ databases">
        <title>Sorghum-associated microbial communities from plants grown in Nebraska, USA.</title>
        <authorList>
            <person name="Schachtman D."/>
        </authorList>
    </citation>
    <scope>NUCLEOTIDE SEQUENCE</scope>
    <source>
        <strain evidence="1">BE44</strain>
    </source>
</reference>
<sequence length="216" mass="24257">MIDTQADPIKAVLEFDVGYLFACLPFLREGHNPAFSCVNMGDGWMGAANGPSLFIVEQEVFKGCNYLLSGRDIEQFYQGVIELQDQDNDFMVDHFVLKIESASQAIAVVNHTEQFKIELMPYKRIDLKTVDIPRPDSVNLSGDLMPHFDPSLLTQFLDAVSLYCGKDINFLKLLPTGRYSPMYVEMGHKESNMHGVLMPTKDETKLDPGVNVTTVQ</sequence>
<dbReference type="EMBL" id="JAVDSC010000012">
    <property type="protein sequence ID" value="MDR6630441.1"/>
    <property type="molecule type" value="Genomic_DNA"/>
</dbReference>
<dbReference type="Proteomes" id="UP001262767">
    <property type="component" value="Unassembled WGS sequence"/>
</dbReference>
<protein>
    <submittedName>
        <fullName evidence="1">Uncharacterized protein</fullName>
    </submittedName>
</protein>
<dbReference type="AlphaFoldDB" id="A0AAW8LIZ9"/>
<accession>A0AAW8LIZ9</accession>
<comment type="caution">
    <text evidence="1">The sequence shown here is derived from an EMBL/GenBank/DDBJ whole genome shotgun (WGS) entry which is preliminary data.</text>
</comment>
<evidence type="ECO:0000313" key="1">
    <source>
        <dbReference type="EMBL" id="MDR6630441.1"/>
    </source>
</evidence>
<proteinExistence type="predicted"/>